<dbReference type="SUPFAM" id="SSF55718">
    <property type="entry name" value="SCP-like"/>
    <property type="match status" value="1"/>
</dbReference>
<sequence length="131" mass="14749">MRIASLALATALNAFLRRKLPAEVFDRLSGREVCIDVTRPAMRVSFLVRARHFVPMRPSGEPYLRFRASARDFAAIAAREEDADTLFFQRRLVVEGDTESGLLVKNALEALEAPRTRALLRRALRITGAPR</sequence>
<evidence type="ECO:0000259" key="1">
    <source>
        <dbReference type="Pfam" id="PF02036"/>
    </source>
</evidence>
<organism evidence="2 3">
    <name type="scientific">Usitatibacter palustris</name>
    <dbReference type="NCBI Taxonomy" id="2732487"/>
    <lineage>
        <taxon>Bacteria</taxon>
        <taxon>Pseudomonadati</taxon>
        <taxon>Pseudomonadota</taxon>
        <taxon>Betaproteobacteria</taxon>
        <taxon>Nitrosomonadales</taxon>
        <taxon>Usitatibacteraceae</taxon>
        <taxon>Usitatibacter</taxon>
    </lineage>
</organism>
<evidence type="ECO:0000313" key="3">
    <source>
        <dbReference type="Proteomes" id="UP000503096"/>
    </source>
</evidence>
<name>A0A6M4H3W1_9PROT</name>
<dbReference type="Pfam" id="PF02036">
    <property type="entry name" value="SCP2"/>
    <property type="match status" value="1"/>
</dbReference>
<dbReference type="InterPro" id="IPR003033">
    <property type="entry name" value="SCP2_sterol-bd_dom"/>
</dbReference>
<feature type="domain" description="SCP2" evidence="1">
    <location>
        <begin position="13"/>
        <end position="108"/>
    </location>
</feature>
<evidence type="ECO:0000313" key="2">
    <source>
        <dbReference type="EMBL" id="QJR14269.1"/>
    </source>
</evidence>
<dbReference type="Proteomes" id="UP000503096">
    <property type="component" value="Chromosome"/>
</dbReference>
<reference evidence="2 3" key="1">
    <citation type="submission" date="2020-04" db="EMBL/GenBank/DDBJ databases">
        <title>Usitatibacter rugosus gen. nov., sp. nov. and Usitatibacter palustris sp. nov., novel members of Usitatibacteraceae fam. nov. within the order Nitrosomonadales isolated from soil.</title>
        <authorList>
            <person name="Huber K.J."/>
            <person name="Neumann-Schaal M."/>
            <person name="Geppert A."/>
            <person name="Luckner M."/>
            <person name="Wanner G."/>
            <person name="Overmann J."/>
        </authorList>
    </citation>
    <scope>NUCLEOTIDE SEQUENCE [LARGE SCALE GENOMIC DNA]</scope>
    <source>
        <strain evidence="2 3">Swamp67</strain>
    </source>
</reference>
<dbReference type="InParanoid" id="A0A6M4H3W1"/>
<protein>
    <submittedName>
        <fullName evidence="2">Ubiquinone biosynthesis accessory factor UbiJ</fullName>
    </submittedName>
</protein>
<dbReference type="RefSeq" id="WP_171161045.1">
    <property type="nucleotide sequence ID" value="NZ_CP053073.1"/>
</dbReference>
<accession>A0A6M4H3W1</accession>
<keyword evidence="3" id="KW-1185">Reference proteome</keyword>
<dbReference type="EMBL" id="CP053073">
    <property type="protein sequence ID" value="QJR14269.1"/>
    <property type="molecule type" value="Genomic_DNA"/>
</dbReference>
<proteinExistence type="predicted"/>
<dbReference type="KEGG" id="upl:DSM104440_01062"/>
<keyword evidence="2" id="KW-0830">Ubiquinone</keyword>
<dbReference type="InterPro" id="IPR036527">
    <property type="entry name" value="SCP2_sterol-bd_dom_sf"/>
</dbReference>
<dbReference type="AlphaFoldDB" id="A0A6M4H3W1"/>
<gene>
    <name evidence="2" type="primary">ubiJ_1</name>
    <name evidence="2" type="ORF">DSM104440_01062</name>
</gene>